<proteinExistence type="inferred from homology"/>
<dbReference type="AlphaFoldDB" id="A0A1H3CMT7"/>
<dbReference type="InterPro" id="IPR017853">
    <property type="entry name" value="GH"/>
</dbReference>
<keyword evidence="4 7" id="KW-0732">Signal</keyword>
<organism evidence="9 10">
    <name type="scientific">Amycolatopsis xylanica</name>
    <dbReference type="NCBI Taxonomy" id="589385"/>
    <lineage>
        <taxon>Bacteria</taxon>
        <taxon>Bacillati</taxon>
        <taxon>Actinomycetota</taxon>
        <taxon>Actinomycetes</taxon>
        <taxon>Pseudonocardiales</taxon>
        <taxon>Pseudonocardiaceae</taxon>
        <taxon>Amycolatopsis</taxon>
    </lineage>
</organism>
<dbReference type="InterPro" id="IPR011658">
    <property type="entry name" value="PA14_dom"/>
</dbReference>
<dbReference type="GO" id="GO:0005764">
    <property type="term" value="C:lysosome"/>
    <property type="evidence" value="ECO:0007669"/>
    <property type="project" value="TreeGrafter"/>
</dbReference>
<evidence type="ECO:0000256" key="3">
    <source>
        <dbReference type="ARBA" id="ARBA00012662"/>
    </source>
</evidence>
<dbReference type="PANTHER" id="PTHR10030:SF37">
    <property type="entry name" value="ALPHA-L-FUCOSIDASE-RELATED"/>
    <property type="match status" value="1"/>
</dbReference>
<evidence type="ECO:0000313" key="10">
    <source>
        <dbReference type="Proteomes" id="UP000199515"/>
    </source>
</evidence>
<evidence type="ECO:0000256" key="5">
    <source>
        <dbReference type="ARBA" id="ARBA00022801"/>
    </source>
</evidence>
<evidence type="ECO:0000256" key="7">
    <source>
        <dbReference type="SAM" id="SignalP"/>
    </source>
</evidence>
<dbReference type="InterPro" id="IPR037524">
    <property type="entry name" value="PA14/GLEYA"/>
</dbReference>
<dbReference type="EMBL" id="FNON01000003">
    <property type="protein sequence ID" value="SDX55473.1"/>
    <property type="molecule type" value="Genomic_DNA"/>
</dbReference>
<dbReference type="Pfam" id="PF07691">
    <property type="entry name" value="PA14"/>
    <property type="match status" value="1"/>
</dbReference>
<dbReference type="EC" id="3.2.1.51" evidence="3"/>
<dbReference type="PANTHER" id="PTHR10030">
    <property type="entry name" value="ALPHA-L-FUCOSIDASE"/>
    <property type="match status" value="1"/>
</dbReference>
<evidence type="ECO:0000256" key="2">
    <source>
        <dbReference type="ARBA" id="ARBA00007951"/>
    </source>
</evidence>
<feature type="signal peptide" evidence="7">
    <location>
        <begin position="1"/>
        <end position="29"/>
    </location>
</feature>
<sequence>MSAAYRGSMLRTIVIAVISALLSPAPVAAAPGPGTNYAVDDAFTSPRTAWWRDAKFGMFVHFGDYSGWGGEYRRPDGTICRDAEWIRLRCEIPWPEYEAAAKKFNPAKFDAGAIVKLAKDAGQKYLVVTSKHHDGYAMWPTKVNKWNLRDTSAFDPNRDILAELKQAADAAGLKFGLYYSINDWHTTGTADNYAQYKKDMHAQLKELMTAYHPDLMWFDGQGQPWWSLADGEELQSYLHGLNPNLIINDRVTKSRGIVDGDYETPERQANIPAAPIAAVPWESCVTTSDRWGWARYDTNFKSSSVLTRYLLDIVGRDGDFLLNVGPDDTGVIPKGAQDSLRGVGQWLRANENSQAVYGATYTGLVADPAWGAVSRKGDKLYLSVYDWPDVGKLHLSTLDKFGITGARVLGSDQAVGWAAAGDGFDLTPSGAATGPIATVIELTITTPAAVPGSGTGLKAQYWKNTTFSGTPEVTRVEPALNFAWRTKGSPAPSIPADGFSARYTGFVQPQFTGEHTFLTVSDETVRVWVDGKLVIDNATPHGPAVNKAAVTLQAGKKYSIRVDYTESTGEAYLKLLWANPNRKQRVIPAAQLYPA</sequence>
<comment type="similarity">
    <text evidence="2">Belongs to the glycosyl hydrolase 29 family.</text>
</comment>
<gene>
    <name evidence="9" type="ORF">SAMN05421504_10391</name>
</gene>
<dbReference type="SUPFAM" id="SSF56988">
    <property type="entry name" value="Anthrax protective antigen"/>
    <property type="match status" value="1"/>
</dbReference>
<dbReference type="Pfam" id="PF01120">
    <property type="entry name" value="Alpha_L_fucos"/>
    <property type="match status" value="1"/>
</dbReference>
<dbReference type="InterPro" id="IPR000933">
    <property type="entry name" value="Glyco_hydro_29"/>
</dbReference>
<dbReference type="GO" id="GO:0006004">
    <property type="term" value="P:fucose metabolic process"/>
    <property type="evidence" value="ECO:0007669"/>
    <property type="project" value="InterPro"/>
</dbReference>
<protein>
    <recommendedName>
        <fullName evidence="3">alpha-L-fucosidase</fullName>
        <ecNumber evidence="3">3.2.1.51</ecNumber>
    </recommendedName>
</protein>
<name>A0A1H3CMT7_9PSEU</name>
<keyword evidence="5" id="KW-0378">Hydrolase</keyword>
<dbReference type="Gene3D" id="3.90.182.10">
    <property type="entry name" value="Toxin - Anthrax Protective Antigen,domain 1"/>
    <property type="match status" value="1"/>
</dbReference>
<dbReference type="InterPro" id="IPR057739">
    <property type="entry name" value="Glyco_hydro_29_N"/>
</dbReference>
<evidence type="ECO:0000256" key="4">
    <source>
        <dbReference type="ARBA" id="ARBA00022729"/>
    </source>
</evidence>
<evidence type="ECO:0000256" key="1">
    <source>
        <dbReference type="ARBA" id="ARBA00004071"/>
    </source>
</evidence>
<keyword evidence="6" id="KW-0326">Glycosidase</keyword>
<feature type="domain" description="PA14" evidence="8">
    <location>
        <begin position="452"/>
        <end position="591"/>
    </location>
</feature>
<dbReference type="PRINTS" id="PR00741">
    <property type="entry name" value="GLHYDRLASE29"/>
</dbReference>
<dbReference type="InterPro" id="IPR016286">
    <property type="entry name" value="FUC_metazoa-typ"/>
</dbReference>
<comment type="function">
    <text evidence="1">Alpha-L-fucosidase is responsible for hydrolyzing the alpha-1,6-linked fucose joined to the reducing-end N-acetylglucosamine of the carbohydrate moieties of glycoproteins.</text>
</comment>
<dbReference type="PROSITE" id="PS51820">
    <property type="entry name" value="PA14"/>
    <property type="match status" value="1"/>
</dbReference>
<dbReference type="OrthoDB" id="5526311at2"/>
<evidence type="ECO:0000313" key="9">
    <source>
        <dbReference type="EMBL" id="SDX55473.1"/>
    </source>
</evidence>
<dbReference type="GO" id="GO:0016139">
    <property type="term" value="P:glycoside catabolic process"/>
    <property type="evidence" value="ECO:0007669"/>
    <property type="project" value="TreeGrafter"/>
</dbReference>
<dbReference type="Gene3D" id="3.20.20.80">
    <property type="entry name" value="Glycosidases"/>
    <property type="match status" value="1"/>
</dbReference>
<evidence type="ECO:0000259" key="8">
    <source>
        <dbReference type="PROSITE" id="PS51820"/>
    </source>
</evidence>
<keyword evidence="10" id="KW-1185">Reference proteome</keyword>
<accession>A0A1H3CMT7</accession>
<feature type="chain" id="PRO_5011667776" description="alpha-L-fucosidase" evidence="7">
    <location>
        <begin position="30"/>
        <end position="595"/>
    </location>
</feature>
<dbReference type="Proteomes" id="UP000199515">
    <property type="component" value="Unassembled WGS sequence"/>
</dbReference>
<dbReference type="SMART" id="SM00758">
    <property type="entry name" value="PA14"/>
    <property type="match status" value="1"/>
</dbReference>
<dbReference type="SUPFAM" id="SSF51445">
    <property type="entry name" value="(Trans)glycosidases"/>
    <property type="match status" value="1"/>
</dbReference>
<reference evidence="9 10" key="1">
    <citation type="submission" date="2016-10" db="EMBL/GenBank/DDBJ databases">
        <authorList>
            <person name="de Groot N.N."/>
        </authorList>
    </citation>
    <scope>NUCLEOTIDE SEQUENCE [LARGE SCALE GENOMIC DNA]</scope>
    <source>
        <strain evidence="9 10">CPCC 202699</strain>
    </source>
</reference>
<dbReference type="SMART" id="SM00812">
    <property type="entry name" value="Alpha_L_fucos"/>
    <property type="match status" value="1"/>
</dbReference>
<dbReference type="GO" id="GO:0004560">
    <property type="term" value="F:alpha-L-fucosidase activity"/>
    <property type="evidence" value="ECO:0007669"/>
    <property type="project" value="InterPro"/>
</dbReference>
<evidence type="ECO:0000256" key="6">
    <source>
        <dbReference type="ARBA" id="ARBA00023295"/>
    </source>
</evidence>
<dbReference type="STRING" id="589385.SAMN05421504_10391"/>